<organism evidence="1">
    <name type="scientific">freshwater metagenome</name>
    <dbReference type="NCBI Taxonomy" id="449393"/>
    <lineage>
        <taxon>unclassified sequences</taxon>
        <taxon>metagenomes</taxon>
        <taxon>ecological metagenomes</taxon>
    </lineage>
</organism>
<sequence>MRQVIDLADFDASTWVNLTGASGHAFNAHYDDQLEAWRTGTQFPWAFSRNQVELSAADTLVLVPPD</sequence>
<dbReference type="GO" id="GO:0017000">
    <property type="term" value="P:antibiotic biosynthetic process"/>
    <property type="evidence" value="ECO:0007669"/>
    <property type="project" value="InterPro"/>
</dbReference>
<protein>
    <submittedName>
        <fullName evidence="1">Unannotated protein</fullName>
    </submittedName>
</protein>
<evidence type="ECO:0000313" key="1">
    <source>
        <dbReference type="EMBL" id="CAB4978355.1"/>
    </source>
</evidence>
<dbReference type="PANTHER" id="PTHR34218">
    <property type="entry name" value="PEPTIDASE S45 PENICILLIN AMIDASE"/>
    <property type="match status" value="1"/>
</dbReference>
<dbReference type="SUPFAM" id="SSF56235">
    <property type="entry name" value="N-terminal nucleophile aminohydrolases (Ntn hydrolases)"/>
    <property type="match status" value="1"/>
</dbReference>
<gene>
    <name evidence="1" type="ORF">UFOPK3957_00338</name>
</gene>
<dbReference type="InterPro" id="IPR002692">
    <property type="entry name" value="S45"/>
</dbReference>
<proteinExistence type="predicted"/>
<accession>A0A6J7MEY4</accession>
<dbReference type="PANTHER" id="PTHR34218:SF4">
    <property type="entry name" value="ACYL-HOMOSERINE LACTONE ACYLASE QUIP"/>
    <property type="match status" value="1"/>
</dbReference>
<name>A0A6J7MEY4_9ZZZZ</name>
<dbReference type="AlphaFoldDB" id="A0A6J7MEY4"/>
<dbReference type="InterPro" id="IPR029055">
    <property type="entry name" value="Ntn_hydrolases_N"/>
</dbReference>
<dbReference type="EMBL" id="CAFBOM010000037">
    <property type="protein sequence ID" value="CAB4978355.1"/>
    <property type="molecule type" value="Genomic_DNA"/>
</dbReference>
<dbReference type="Pfam" id="PF01804">
    <property type="entry name" value="Penicil_amidase"/>
    <property type="match status" value="1"/>
</dbReference>
<dbReference type="Gene3D" id="3.60.20.10">
    <property type="entry name" value="Glutamine Phosphoribosylpyrophosphate, subunit 1, domain 1"/>
    <property type="match status" value="1"/>
</dbReference>
<dbReference type="GO" id="GO:0016787">
    <property type="term" value="F:hydrolase activity"/>
    <property type="evidence" value="ECO:0007669"/>
    <property type="project" value="InterPro"/>
</dbReference>
<reference evidence="1" key="1">
    <citation type="submission" date="2020-05" db="EMBL/GenBank/DDBJ databases">
        <authorList>
            <person name="Chiriac C."/>
            <person name="Salcher M."/>
            <person name="Ghai R."/>
            <person name="Kavagutti S V."/>
        </authorList>
    </citation>
    <scope>NUCLEOTIDE SEQUENCE</scope>
</reference>